<accession>A0A133USD1</accession>
<evidence type="ECO:0000313" key="3">
    <source>
        <dbReference type="Proteomes" id="UP000070463"/>
    </source>
</evidence>
<dbReference type="Pfam" id="PF02697">
    <property type="entry name" value="VAPB_antitox"/>
    <property type="match status" value="1"/>
</dbReference>
<protein>
    <recommendedName>
        <fullName evidence="4">Antitoxin</fullName>
    </recommendedName>
</protein>
<name>A0A133USD1_9EURY</name>
<evidence type="ECO:0000256" key="1">
    <source>
        <dbReference type="ARBA" id="ARBA00022649"/>
    </source>
</evidence>
<dbReference type="Proteomes" id="UP000070463">
    <property type="component" value="Unassembled WGS sequence"/>
</dbReference>
<evidence type="ECO:0000313" key="2">
    <source>
        <dbReference type="EMBL" id="KXA97040.1"/>
    </source>
</evidence>
<proteinExistence type="predicted"/>
<dbReference type="AlphaFoldDB" id="A0A133USD1"/>
<sequence length="70" mass="8208">MVKTITIKEEVYEKLRSLKREDESFSDLLGGLAENVDPHKTLKKLRGSMSFEEKGEILSEIDEKRKERRI</sequence>
<dbReference type="EMBL" id="LHXR01000047">
    <property type="protein sequence ID" value="KXA97040.1"/>
    <property type="molecule type" value="Genomic_DNA"/>
</dbReference>
<evidence type="ECO:0008006" key="4">
    <source>
        <dbReference type="Google" id="ProtNLM"/>
    </source>
</evidence>
<gene>
    <name evidence="2" type="ORF">AKJ37_03865</name>
</gene>
<dbReference type="InterPro" id="IPR003847">
    <property type="entry name" value="Put_antitoxin"/>
</dbReference>
<keyword evidence="1" id="KW-1277">Toxin-antitoxin system</keyword>
<comment type="caution">
    <text evidence="2">The sequence shown here is derived from an EMBL/GenBank/DDBJ whole genome shotgun (WGS) entry which is preliminary data.</text>
</comment>
<reference evidence="2 3" key="1">
    <citation type="journal article" date="2016" name="Sci. Rep.">
        <title>Metabolic traits of an uncultured archaeal lineage -MSBL1- from brine pools of the Red Sea.</title>
        <authorList>
            <person name="Mwirichia R."/>
            <person name="Alam I."/>
            <person name="Rashid M."/>
            <person name="Vinu M."/>
            <person name="Ba-Alawi W."/>
            <person name="Anthony Kamau A."/>
            <person name="Kamanda Ngugi D."/>
            <person name="Goker M."/>
            <person name="Klenk H.P."/>
            <person name="Bajic V."/>
            <person name="Stingl U."/>
        </authorList>
    </citation>
    <scope>NUCLEOTIDE SEQUENCE [LARGE SCALE GENOMIC DNA]</scope>
    <source>
        <strain evidence="2">SCGC-AAA259I09</strain>
    </source>
</reference>
<keyword evidence="3" id="KW-1185">Reference proteome</keyword>
<organism evidence="2 3">
    <name type="scientific">candidate division MSBL1 archaeon SCGC-AAA259I09</name>
    <dbReference type="NCBI Taxonomy" id="1698267"/>
    <lineage>
        <taxon>Archaea</taxon>
        <taxon>Methanobacteriati</taxon>
        <taxon>Methanobacteriota</taxon>
        <taxon>candidate division MSBL1</taxon>
    </lineage>
</organism>